<proteinExistence type="predicted"/>
<dbReference type="PANTHER" id="PTHR30595:SF6">
    <property type="entry name" value="SCHLAFEN ALBA-2 DOMAIN-CONTAINING PROTEIN"/>
    <property type="match status" value="1"/>
</dbReference>
<dbReference type="Pfam" id="PF04326">
    <property type="entry name" value="SLFN_AlbA_2"/>
    <property type="match status" value="1"/>
</dbReference>
<dbReference type="Proteomes" id="UP000232806">
    <property type="component" value="Chromosome"/>
</dbReference>
<protein>
    <submittedName>
        <fullName evidence="3">Transcriptional regulator</fullName>
    </submittedName>
</protein>
<evidence type="ECO:0000313" key="2">
    <source>
        <dbReference type="EMBL" id="AUB56342.1"/>
    </source>
</evidence>
<evidence type="ECO:0000313" key="5">
    <source>
        <dbReference type="Proteomes" id="UP000591058"/>
    </source>
</evidence>
<dbReference type="Proteomes" id="UP000591058">
    <property type="component" value="Unassembled WGS sequence"/>
</dbReference>
<organism evidence="2 4">
    <name type="scientific">Methanobacterium subterraneum</name>
    <dbReference type="NCBI Taxonomy" id="59277"/>
    <lineage>
        <taxon>Archaea</taxon>
        <taxon>Methanobacteriati</taxon>
        <taxon>Methanobacteriota</taxon>
        <taxon>Methanomada group</taxon>
        <taxon>Methanobacteria</taxon>
        <taxon>Methanobacteriales</taxon>
        <taxon>Methanobacteriaceae</taxon>
        <taxon>Methanobacterium</taxon>
    </lineage>
</organism>
<gene>
    <name evidence="2" type="ORF">BK007_10165</name>
    <name evidence="3" type="ORF">HG719_00025</name>
</gene>
<dbReference type="InterPro" id="IPR038475">
    <property type="entry name" value="RecG_C_sf"/>
</dbReference>
<dbReference type="Gene3D" id="3.30.565.60">
    <property type="match status" value="1"/>
</dbReference>
<dbReference type="OrthoDB" id="114576at2157"/>
<feature type="domain" description="Schlafen AlbA-2" evidence="1">
    <location>
        <begin position="11"/>
        <end position="115"/>
    </location>
</feature>
<dbReference type="Gene3D" id="3.30.950.30">
    <property type="entry name" value="Schlafen, AAA domain"/>
    <property type="match status" value="1"/>
</dbReference>
<dbReference type="InterPro" id="IPR007421">
    <property type="entry name" value="Schlafen_AlbA_2_dom"/>
</dbReference>
<evidence type="ECO:0000259" key="1">
    <source>
        <dbReference type="Pfam" id="PF04326"/>
    </source>
</evidence>
<evidence type="ECO:0000313" key="3">
    <source>
        <dbReference type="EMBL" id="NMO08221.1"/>
    </source>
</evidence>
<dbReference type="EMBL" id="CP017766">
    <property type="protein sequence ID" value="AUB56342.1"/>
    <property type="molecule type" value="Genomic_DNA"/>
</dbReference>
<dbReference type="AlphaFoldDB" id="A0A2H4VE15"/>
<dbReference type="PANTHER" id="PTHR30595">
    <property type="entry name" value="GLPR-RELATED TRANSCRIPTIONAL REPRESSOR"/>
    <property type="match status" value="1"/>
</dbReference>
<dbReference type="InterPro" id="IPR038461">
    <property type="entry name" value="Schlafen_AlbA_2_dom_sf"/>
</dbReference>
<dbReference type="Pfam" id="PF13749">
    <property type="entry name" value="HATPase_c_4"/>
    <property type="match status" value="1"/>
</dbReference>
<name>A0A2H4VE15_9EURY</name>
<dbReference type="EMBL" id="JABBYL010000001">
    <property type="protein sequence ID" value="NMO08221.1"/>
    <property type="molecule type" value="Genomic_DNA"/>
</dbReference>
<sequence length="446" mass="51512">MEIRDIMKIDEGTKVEFKEEMNDSAYKTLAAFVNTEGGHLFLGISDDKKIRGVNCSEPFFRDLTDKIVNNIGVHPRINCLDYNGRKVLAIEVKKGNLSSYRGKYYQRVGSTTRLMHEEDLKNLFLLKTNWDSMTGDYDLDKIDVETVNKFFSMARKSGRLKSAECTDDISLTLEKLNLIIDGKLTNAGYILFSEGPQQFFTNTVVRVGRFKDEITIIGDRLIEGNLFNQVAEAEEAIKNFINVRYEITGEELMRNDVWDYPLPAIREILLNAIVHRNYHLHNMQTQIRVYDDRIWFHNAGGLPEGMNMDLLKSSHRSVARNPLISKIFYLSGLIEEYGTGIKRIIDSMKEANLVEPVFKEEMGGFSVYIRKNPYDESYFQEQGLNKRQIRIMMYVMDKGSIKIEDCHKISPAVGERTHQRDLNILIERQLLIKRGGSKNILYERSI</sequence>
<reference evidence="3 5" key="2">
    <citation type="submission" date="2020-04" db="EMBL/GenBank/DDBJ databases">
        <title>Draft genome of Methanobacterium subterraneum isolated from animal feces.</title>
        <authorList>
            <person name="Ouboter H.T."/>
            <person name="Berger S."/>
            <person name="Gungor E."/>
            <person name="Jetten M.S.M."/>
            <person name="Welte C.U."/>
        </authorList>
    </citation>
    <scope>NUCLEOTIDE SEQUENCE [LARGE SCALE GENOMIC DNA]</scope>
    <source>
        <strain evidence="3">HO_2020</strain>
    </source>
</reference>
<evidence type="ECO:0000313" key="4">
    <source>
        <dbReference type="Proteomes" id="UP000232806"/>
    </source>
</evidence>
<accession>A0A2H4VE15</accession>
<reference evidence="2 4" key="1">
    <citation type="submission" date="2016-10" db="EMBL/GenBank/DDBJ databases">
        <title>Comparative genomics between deep and shallow subseafloor isolates.</title>
        <authorList>
            <person name="Ishii S."/>
            <person name="Miller J.R."/>
            <person name="Sutton G."/>
            <person name="Suzuki S."/>
            <person name="Methe B."/>
            <person name="Inagaki F."/>
            <person name="Imachi H."/>
        </authorList>
    </citation>
    <scope>NUCLEOTIDE SEQUENCE [LARGE SCALE GENOMIC DNA]</scope>
    <source>
        <strain evidence="2 4">MO-MB1</strain>
    </source>
</reference>